<dbReference type="InterPro" id="IPR016187">
    <property type="entry name" value="CTDL_fold"/>
</dbReference>
<keyword evidence="3" id="KW-1185">Reference proteome</keyword>
<evidence type="ECO:0008006" key="4">
    <source>
        <dbReference type="Google" id="ProtNLM"/>
    </source>
</evidence>
<dbReference type="Proteomes" id="UP000186922">
    <property type="component" value="Unassembled WGS sequence"/>
</dbReference>
<proteinExistence type="predicted"/>
<gene>
    <name evidence="2" type="primary">RvY_12770-1</name>
    <name evidence="2" type="synonym">RvY_12770.1</name>
    <name evidence="2" type="ORF">RvY_12770</name>
</gene>
<dbReference type="AlphaFoldDB" id="A0A1D1VPR2"/>
<dbReference type="SUPFAM" id="SSF56436">
    <property type="entry name" value="C-type lectin-like"/>
    <property type="match status" value="1"/>
</dbReference>
<name>A0A1D1VPR2_RAMVA</name>
<keyword evidence="1" id="KW-0732">Signal</keyword>
<sequence length="204" mass="21338">MGPHTQLVLSLATLMILELGHSAPIVGPSMLVRQTGLITLRCATEDWTLVGDFCYYSTNETTSSWLEALDLCTGDGAELVSILGSPDDVDQPFSVEDLMDAEVVMPGMSLWIAQTVSSSMTMDADSQSGTSLASTSTTTQTPTVCPYVTVGADGMAQWGLADCSTSTMSTVCVTVPSVSMSILVTSANASDYNTGTLSLSGTDY</sequence>
<evidence type="ECO:0000313" key="3">
    <source>
        <dbReference type="Proteomes" id="UP000186922"/>
    </source>
</evidence>
<evidence type="ECO:0000256" key="1">
    <source>
        <dbReference type="SAM" id="SignalP"/>
    </source>
</evidence>
<feature type="chain" id="PRO_5008898692" description="C-type lectin domain-containing protein" evidence="1">
    <location>
        <begin position="23"/>
        <end position="204"/>
    </location>
</feature>
<organism evidence="2 3">
    <name type="scientific">Ramazzottius varieornatus</name>
    <name type="common">Water bear</name>
    <name type="synonym">Tardigrade</name>
    <dbReference type="NCBI Taxonomy" id="947166"/>
    <lineage>
        <taxon>Eukaryota</taxon>
        <taxon>Metazoa</taxon>
        <taxon>Ecdysozoa</taxon>
        <taxon>Tardigrada</taxon>
        <taxon>Eutardigrada</taxon>
        <taxon>Parachela</taxon>
        <taxon>Hypsibioidea</taxon>
        <taxon>Ramazzottiidae</taxon>
        <taxon>Ramazzottius</taxon>
    </lineage>
</organism>
<accession>A0A1D1VPR2</accession>
<dbReference type="Gene3D" id="3.10.100.10">
    <property type="entry name" value="Mannose-Binding Protein A, subunit A"/>
    <property type="match status" value="1"/>
</dbReference>
<dbReference type="InterPro" id="IPR016186">
    <property type="entry name" value="C-type_lectin-like/link_sf"/>
</dbReference>
<comment type="caution">
    <text evidence="2">The sequence shown here is derived from an EMBL/GenBank/DDBJ whole genome shotgun (WGS) entry which is preliminary data.</text>
</comment>
<protein>
    <recommendedName>
        <fullName evidence="4">C-type lectin domain-containing protein</fullName>
    </recommendedName>
</protein>
<reference evidence="2 3" key="1">
    <citation type="journal article" date="2016" name="Nat. Commun.">
        <title>Extremotolerant tardigrade genome and improved radiotolerance of human cultured cells by tardigrade-unique protein.</title>
        <authorList>
            <person name="Hashimoto T."/>
            <person name="Horikawa D.D."/>
            <person name="Saito Y."/>
            <person name="Kuwahara H."/>
            <person name="Kozuka-Hata H."/>
            <person name="Shin-I T."/>
            <person name="Minakuchi Y."/>
            <person name="Ohishi K."/>
            <person name="Motoyama A."/>
            <person name="Aizu T."/>
            <person name="Enomoto A."/>
            <person name="Kondo K."/>
            <person name="Tanaka S."/>
            <person name="Hara Y."/>
            <person name="Koshikawa S."/>
            <person name="Sagara H."/>
            <person name="Miura T."/>
            <person name="Yokobori S."/>
            <person name="Miyagawa K."/>
            <person name="Suzuki Y."/>
            <person name="Kubo T."/>
            <person name="Oyama M."/>
            <person name="Kohara Y."/>
            <person name="Fujiyama A."/>
            <person name="Arakawa K."/>
            <person name="Katayama T."/>
            <person name="Toyoda A."/>
            <person name="Kunieda T."/>
        </authorList>
    </citation>
    <scope>NUCLEOTIDE SEQUENCE [LARGE SCALE GENOMIC DNA]</scope>
    <source>
        <strain evidence="2 3">YOKOZUNA-1</strain>
    </source>
</reference>
<evidence type="ECO:0000313" key="2">
    <source>
        <dbReference type="EMBL" id="GAV02173.1"/>
    </source>
</evidence>
<dbReference type="EMBL" id="BDGG01000008">
    <property type="protein sequence ID" value="GAV02173.1"/>
    <property type="molecule type" value="Genomic_DNA"/>
</dbReference>
<feature type="signal peptide" evidence="1">
    <location>
        <begin position="1"/>
        <end position="22"/>
    </location>
</feature>